<evidence type="ECO:0000256" key="1">
    <source>
        <dbReference type="SAM" id="MobiDB-lite"/>
    </source>
</evidence>
<dbReference type="AlphaFoldDB" id="A0A2T7F902"/>
<proteinExistence type="predicted"/>
<keyword evidence="3" id="KW-1185">Reference proteome</keyword>
<feature type="region of interest" description="Disordered" evidence="1">
    <location>
        <begin position="21"/>
        <end position="48"/>
    </location>
</feature>
<organism evidence="2 3">
    <name type="scientific">Panicum hallii var. hallii</name>
    <dbReference type="NCBI Taxonomy" id="1504633"/>
    <lineage>
        <taxon>Eukaryota</taxon>
        <taxon>Viridiplantae</taxon>
        <taxon>Streptophyta</taxon>
        <taxon>Embryophyta</taxon>
        <taxon>Tracheophyta</taxon>
        <taxon>Spermatophyta</taxon>
        <taxon>Magnoliopsida</taxon>
        <taxon>Liliopsida</taxon>
        <taxon>Poales</taxon>
        <taxon>Poaceae</taxon>
        <taxon>PACMAD clade</taxon>
        <taxon>Panicoideae</taxon>
        <taxon>Panicodae</taxon>
        <taxon>Paniceae</taxon>
        <taxon>Panicinae</taxon>
        <taxon>Panicum</taxon>
        <taxon>Panicum sect. Panicum</taxon>
    </lineage>
</organism>
<evidence type="ECO:0000313" key="2">
    <source>
        <dbReference type="EMBL" id="PUZ76557.1"/>
    </source>
</evidence>
<evidence type="ECO:0000313" key="3">
    <source>
        <dbReference type="Proteomes" id="UP000244336"/>
    </source>
</evidence>
<sequence>MGQHVADLRLHQRRGAAAAARVISGWRREGHGPERSRPGATGHGGGGVSCLGWKGEEQRRLLTRSIGLPSTGARDLAMGRQDDWGASRLLTTGRWWRDRGGQMTVAAARKVYGHGKKKKKDVWCDVWFCGKKIKKREQGQMKKRGWAGDERLMRFYPNCKKRGWAGDERLMRFYPNCI</sequence>
<accession>A0A2T7F902</accession>
<dbReference type="Gramene" id="PUZ76557">
    <property type="protein sequence ID" value="PUZ76557"/>
    <property type="gene ID" value="GQ55_1G300100"/>
</dbReference>
<dbReference type="Proteomes" id="UP000244336">
    <property type="component" value="Chromosome 1"/>
</dbReference>
<gene>
    <name evidence="2" type="ORF">GQ55_1G300100</name>
</gene>
<reference evidence="2 3" key="1">
    <citation type="submission" date="2018-04" db="EMBL/GenBank/DDBJ databases">
        <title>WGS assembly of Panicum hallii var. hallii HAL2.</title>
        <authorList>
            <person name="Lovell J."/>
            <person name="Jenkins J."/>
            <person name="Lowry D."/>
            <person name="Mamidi S."/>
            <person name="Sreedasyam A."/>
            <person name="Weng X."/>
            <person name="Barry K."/>
            <person name="Bonette J."/>
            <person name="Campitelli B."/>
            <person name="Daum C."/>
            <person name="Gordon S."/>
            <person name="Gould B."/>
            <person name="Lipzen A."/>
            <person name="MacQueen A."/>
            <person name="Palacio-Mejia J."/>
            <person name="Plott C."/>
            <person name="Shakirov E."/>
            <person name="Shu S."/>
            <person name="Yoshinaga Y."/>
            <person name="Zane M."/>
            <person name="Rokhsar D."/>
            <person name="Grimwood J."/>
            <person name="Schmutz J."/>
            <person name="Juenger T."/>
        </authorList>
    </citation>
    <scope>NUCLEOTIDE SEQUENCE [LARGE SCALE GENOMIC DNA]</scope>
    <source>
        <strain evidence="3">cv. HAL2</strain>
    </source>
</reference>
<dbReference type="EMBL" id="CM009749">
    <property type="protein sequence ID" value="PUZ76557.1"/>
    <property type="molecule type" value="Genomic_DNA"/>
</dbReference>
<name>A0A2T7F902_9POAL</name>
<protein>
    <submittedName>
        <fullName evidence="2">Uncharacterized protein</fullName>
    </submittedName>
</protein>
<feature type="compositionally biased region" description="Basic and acidic residues" evidence="1">
    <location>
        <begin position="26"/>
        <end position="37"/>
    </location>
</feature>